<dbReference type="RefSeq" id="WP_006608499.1">
    <property type="nucleotide sequence ID" value="NZ_AFXA01000008.1"/>
</dbReference>
<keyword evidence="2" id="KW-0732">Signal</keyword>
<keyword evidence="4" id="KW-1185">Reference proteome</keyword>
<dbReference type="AlphaFoldDB" id="F9UJN2"/>
<feature type="signal peptide" evidence="2">
    <location>
        <begin position="1"/>
        <end position="24"/>
    </location>
</feature>
<evidence type="ECO:0000256" key="2">
    <source>
        <dbReference type="SAM" id="SignalP"/>
    </source>
</evidence>
<sequence>MLKKFWKPLLATSSIITVAPIAIACNNTSNNGNPDKDNNTPTPAPVVPPAPTPDPKPTPAPNPVTPPTPTPDPVIKNIEELKTRALTLMDDIKNKKFSEIPAALKEMAPLIKEIRDYYKDNPEEFREFTKLVLEKIANKAVKKAIEKFFDKYLNGKDN</sequence>
<protein>
    <recommendedName>
        <fullName evidence="5">Lipoprotein</fullName>
    </recommendedName>
</protein>
<accession>F9UJN2</accession>
<dbReference type="EMBL" id="AFXA01000008">
    <property type="protein sequence ID" value="EGV00413.1"/>
    <property type="molecule type" value="Genomic_DNA"/>
</dbReference>
<evidence type="ECO:0000313" key="3">
    <source>
        <dbReference type="EMBL" id="EGV00413.1"/>
    </source>
</evidence>
<evidence type="ECO:0008006" key="5">
    <source>
        <dbReference type="Google" id="ProtNLM"/>
    </source>
</evidence>
<comment type="caution">
    <text evidence="3">The sequence shown here is derived from an EMBL/GenBank/DDBJ whole genome shotgun (WGS) entry which is preliminary data.</text>
</comment>
<organism evidence="3 4">
    <name type="scientific">Mycoplasmopsis columbina SF7</name>
    <dbReference type="NCBI Taxonomy" id="1037410"/>
    <lineage>
        <taxon>Bacteria</taxon>
        <taxon>Bacillati</taxon>
        <taxon>Mycoplasmatota</taxon>
        <taxon>Mycoplasmoidales</taxon>
        <taxon>Metamycoplasmataceae</taxon>
        <taxon>Mycoplasmopsis</taxon>
    </lineage>
</organism>
<feature type="chain" id="PRO_5003394369" description="Lipoprotein" evidence="2">
    <location>
        <begin position="25"/>
        <end position="158"/>
    </location>
</feature>
<evidence type="ECO:0000256" key="1">
    <source>
        <dbReference type="SAM" id="MobiDB-lite"/>
    </source>
</evidence>
<dbReference type="PROSITE" id="PS51257">
    <property type="entry name" value="PROKAR_LIPOPROTEIN"/>
    <property type="match status" value="1"/>
</dbReference>
<feature type="compositionally biased region" description="Pro residues" evidence="1">
    <location>
        <begin position="42"/>
        <end position="72"/>
    </location>
</feature>
<dbReference type="Proteomes" id="UP000004978">
    <property type="component" value="Unassembled WGS sequence"/>
</dbReference>
<gene>
    <name evidence="3" type="ORF">MCSF7_00391</name>
</gene>
<dbReference type="SUPFAM" id="SSF58113">
    <property type="entry name" value="Apolipoprotein A-I"/>
    <property type="match status" value="1"/>
</dbReference>
<evidence type="ECO:0000313" key="4">
    <source>
        <dbReference type="Proteomes" id="UP000004978"/>
    </source>
</evidence>
<proteinExistence type="predicted"/>
<reference evidence="3 4" key="1">
    <citation type="journal article" date="2013" name="Genome Announc.">
        <title>Genome Sequence of Mycoplasma columbinum Strain SF7.</title>
        <authorList>
            <person name="Guo Z."/>
            <person name="Xu X."/>
            <person name="Zheng Q."/>
            <person name="Li T."/>
            <person name="Kuang S."/>
            <person name="Zhang Z."/>
            <person name="Chen Y."/>
            <person name="Lu X."/>
            <person name="Zhou R."/>
            <person name="Bi D."/>
            <person name="Jin H."/>
        </authorList>
    </citation>
    <scope>NUCLEOTIDE SEQUENCE [LARGE SCALE GENOMIC DNA]</scope>
    <source>
        <strain evidence="3 4">SF7</strain>
    </source>
</reference>
<name>F9UJN2_9BACT</name>
<feature type="region of interest" description="Disordered" evidence="1">
    <location>
        <begin position="29"/>
        <end position="74"/>
    </location>
</feature>